<evidence type="ECO:0000313" key="1">
    <source>
        <dbReference type="EMBL" id="PVV01930.1"/>
    </source>
</evidence>
<dbReference type="Proteomes" id="UP000245609">
    <property type="component" value="Unassembled WGS sequence"/>
</dbReference>
<sequence length="174" mass="20198">MKSSQQKLSASELSDTINKRISTFRHLKLSLRVVHYNRDGNKQFQNFSVPYMDTLFLNPRAVKELANSSKYAQKARDYHLLGISLSRLIDLTKPNELLFAMGPLLAEIESFSEEPRNRIFKRYLRKANQQDYFQTNLSFLVFKDTGSLVIPENQTTFSLSNLSNYTIALLMFIF</sequence>
<comment type="caution">
    <text evidence="1">The sequence shown here is derived from an EMBL/GenBank/DDBJ whole genome shotgun (WGS) entry which is preliminary data.</text>
</comment>
<dbReference type="AlphaFoldDB" id="A0A2T9ZBJ7"/>
<dbReference type="EMBL" id="MBFS01000696">
    <property type="protein sequence ID" value="PVV01930.1"/>
    <property type="molecule type" value="Genomic_DNA"/>
</dbReference>
<name>A0A2T9ZBJ7_9FUNG</name>
<keyword evidence="2" id="KW-1185">Reference proteome</keyword>
<evidence type="ECO:0000313" key="2">
    <source>
        <dbReference type="Proteomes" id="UP000245609"/>
    </source>
</evidence>
<accession>A0A2T9ZBJ7</accession>
<reference evidence="1 2" key="1">
    <citation type="journal article" date="2018" name="MBio">
        <title>Comparative Genomics Reveals the Core Gene Toolbox for the Fungus-Insect Symbiosis.</title>
        <authorList>
            <person name="Wang Y."/>
            <person name="Stata M."/>
            <person name="Wang W."/>
            <person name="Stajich J.E."/>
            <person name="White M.M."/>
            <person name="Moncalvo J.M."/>
        </authorList>
    </citation>
    <scope>NUCLEOTIDE SEQUENCE [LARGE SCALE GENOMIC DNA]</scope>
    <source>
        <strain evidence="1 2">SC-DP-2</strain>
    </source>
</reference>
<dbReference type="PANTHER" id="PTHR37332">
    <property type="entry name" value="EXPRESSED PROTEIN"/>
    <property type="match status" value="1"/>
</dbReference>
<protein>
    <submittedName>
        <fullName evidence="1">Uncharacterized protein</fullName>
    </submittedName>
</protein>
<organism evidence="1 2">
    <name type="scientific">Smittium megazygosporum</name>
    <dbReference type="NCBI Taxonomy" id="133381"/>
    <lineage>
        <taxon>Eukaryota</taxon>
        <taxon>Fungi</taxon>
        <taxon>Fungi incertae sedis</taxon>
        <taxon>Zoopagomycota</taxon>
        <taxon>Kickxellomycotina</taxon>
        <taxon>Harpellomycetes</taxon>
        <taxon>Harpellales</taxon>
        <taxon>Legeriomycetaceae</taxon>
        <taxon>Smittium</taxon>
    </lineage>
</organism>
<gene>
    <name evidence="1" type="ORF">BB560_003631</name>
</gene>
<proteinExistence type="predicted"/>
<dbReference type="OrthoDB" id="14339at2759"/>
<dbReference type="PANTHER" id="PTHR37332:SF1">
    <property type="entry name" value="ELMO DOMAIN-CONTAINING PROTEIN"/>
    <property type="match status" value="1"/>
</dbReference>